<dbReference type="GO" id="GO:0009409">
    <property type="term" value="P:response to cold"/>
    <property type="evidence" value="ECO:0007669"/>
    <property type="project" value="UniProtKB-ARBA"/>
</dbReference>
<reference evidence="2 3" key="1">
    <citation type="submission" date="2022-03" db="EMBL/GenBank/DDBJ databases">
        <authorList>
            <person name="Nunn A."/>
            <person name="Chopra R."/>
            <person name="Nunn A."/>
            <person name="Contreras Garrido A."/>
        </authorList>
    </citation>
    <scope>NUCLEOTIDE SEQUENCE [LARGE SCALE GENOMIC DNA]</scope>
</reference>
<protein>
    <submittedName>
        <fullName evidence="2">Uncharacterized protein</fullName>
    </submittedName>
</protein>
<dbReference type="EMBL" id="OU466857">
    <property type="protein sequence ID" value="CAH2036227.1"/>
    <property type="molecule type" value="Genomic_DNA"/>
</dbReference>
<gene>
    <name evidence="2" type="ORF">TAV2_LOCUS1152</name>
</gene>
<dbReference type="GO" id="GO:0051082">
    <property type="term" value="F:unfolded protein binding"/>
    <property type="evidence" value="ECO:0007669"/>
    <property type="project" value="InterPro"/>
</dbReference>
<keyword evidence="3" id="KW-1185">Reference proteome</keyword>
<accession>A0AAU9RBB3</accession>
<comment type="similarity">
    <text evidence="1">Belongs to the prefoldin subunit beta family.</text>
</comment>
<dbReference type="InterPro" id="IPR002777">
    <property type="entry name" value="PFD_beta-like"/>
</dbReference>
<sequence>MASTWSSSTSAREFELEKEVKRHEVALDELSCLSSSRSVYQKNANLFFLATPEKAKTNAQKQLKHAKSEIDRIRSQT</sequence>
<proteinExistence type="inferred from homology"/>
<organism evidence="2 3">
    <name type="scientific">Thlaspi arvense</name>
    <name type="common">Field penny-cress</name>
    <dbReference type="NCBI Taxonomy" id="13288"/>
    <lineage>
        <taxon>Eukaryota</taxon>
        <taxon>Viridiplantae</taxon>
        <taxon>Streptophyta</taxon>
        <taxon>Embryophyta</taxon>
        <taxon>Tracheophyta</taxon>
        <taxon>Spermatophyta</taxon>
        <taxon>Magnoliopsida</taxon>
        <taxon>eudicotyledons</taxon>
        <taxon>Gunneridae</taxon>
        <taxon>Pentapetalae</taxon>
        <taxon>rosids</taxon>
        <taxon>malvids</taxon>
        <taxon>Brassicales</taxon>
        <taxon>Brassicaceae</taxon>
        <taxon>Thlaspideae</taxon>
        <taxon>Thlaspi</taxon>
    </lineage>
</organism>
<dbReference type="AlphaFoldDB" id="A0AAU9RBB3"/>
<dbReference type="GO" id="GO:0016272">
    <property type="term" value="C:prefoldin complex"/>
    <property type="evidence" value="ECO:0007669"/>
    <property type="project" value="InterPro"/>
</dbReference>
<evidence type="ECO:0000256" key="1">
    <source>
        <dbReference type="ARBA" id="ARBA00008045"/>
    </source>
</evidence>
<evidence type="ECO:0000313" key="3">
    <source>
        <dbReference type="Proteomes" id="UP000836841"/>
    </source>
</evidence>
<dbReference type="SUPFAM" id="SSF46579">
    <property type="entry name" value="Prefoldin"/>
    <property type="match status" value="1"/>
</dbReference>
<dbReference type="GO" id="GO:0006457">
    <property type="term" value="P:protein folding"/>
    <property type="evidence" value="ECO:0007669"/>
    <property type="project" value="InterPro"/>
</dbReference>
<dbReference type="Proteomes" id="UP000836841">
    <property type="component" value="Chromosome 1"/>
</dbReference>
<dbReference type="Gene3D" id="1.10.287.370">
    <property type="match status" value="1"/>
</dbReference>
<name>A0AAU9RBB3_THLAR</name>
<dbReference type="Pfam" id="PF01920">
    <property type="entry name" value="Prefoldin_2"/>
    <property type="match status" value="1"/>
</dbReference>
<evidence type="ECO:0000313" key="2">
    <source>
        <dbReference type="EMBL" id="CAH2036227.1"/>
    </source>
</evidence>
<dbReference type="InterPro" id="IPR009053">
    <property type="entry name" value="Prefoldin"/>
</dbReference>